<evidence type="ECO:0000259" key="1">
    <source>
        <dbReference type="Pfam" id="PF00668"/>
    </source>
</evidence>
<dbReference type="EMBL" id="JAOXJG010000088">
    <property type="protein sequence ID" value="MCW1242783.1"/>
    <property type="molecule type" value="Genomic_DNA"/>
</dbReference>
<evidence type="ECO:0000313" key="2">
    <source>
        <dbReference type="EMBL" id="MCW1242783.1"/>
    </source>
</evidence>
<dbReference type="PANTHER" id="PTHR45527:SF1">
    <property type="entry name" value="FATTY ACID SYNTHASE"/>
    <property type="match status" value="1"/>
</dbReference>
<evidence type="ECO:0000313" key="3">
    <source>
        <dbReference type="Proteomes" id="UP001060566"/>
    </source>
</evidence>
<dbReference type="InterPro" id="IPR023213">
    <property type="entry name" value="CAT-like_dom_sf"/>
</dbReference>
<feature type="non-terminal residue" evidence="2">
    <location>
        <position position="1"/>
    </location>
</feature>
<dbReference type="SUPFAM" id="SSF52777">
    <property type="entry name" value="CoA-dependent acyltransferases"/>
    <property type="match status" value="1"/>
</dbReference>
<dbReference type="RefSeq" id="WP_264463255.1">
    <property type="nucleotide sequence ID" value="NZ_JAOXJG010000088.1"/>
</dbReference>
<sequence length="70" mass="8116">EEEIKERAKEFVNPFDLEKAPLIRVTVLCLKKDRHIMLFDMHHIISDGVSMSILAKEFSQLYAGEALEEL</sequence>
<dbReference type="InterPro" id="IPR001242">
    <property type="entry name" value="Condensation_dom"/>
</dbReference>
<dbReference type="Pfam" id="PF00668">
    <property type="entry name" value="Condensation"/>
    <property type="match status" value="1"/>
</dbReference>
<organism evidence="2 3">
    <name type="scientific">Bacillus pretiosus</name>
    <dbReference type="NCBI Taxonomy" id="2983392"/>
    <lineage>
        <taxon>Bacteria</taxon>
        <taxon>Bacillati</taxon>
        <taxon>Bacillota</taxon>
        <taxon>Bacilli</taxon>
        <taxon>Bacillales</taxon>
        <taxon>Bacillaceae</taxon>
        <taxon>Bacillus</taxon>
    </lineage>
</organism>
<comment type="caution">
    <text evidence="2">The sequence shown here is derived from an EMBL/GenBank/DDBJ whole genome shotgun (WGS) entry which is preliminary data.</text>
</comment>
<keyword evidence="3" id="KW-1185">Reference proteome</keyword>
<feature type="non-terminal residue" evidence="2">
    <location>
        <position position="70"/>
    </location>
</feature>
<dbReference type="Gene3D" id="3.30.559.10">
    <property type="entry name" value="Chloramphenicol acetyltransferase-like domain"/>
    <property type="match status" value="1"/>
</dbReference>
<reference evidence="2" key="1">
    <citation type="submission" date="2022-10" db="EMBL/GenBank/DDBJ databases">
        <title>De novo draft assembly of the Pseudomonas pretiosus genome isolated from the plants rhizorohere.</title>
        <authorList>
            <person name="Robas M."/>
            <person name="Fernandez V.M."/>
            <person name="Provanza A."/>
            <person name="Jimenez P.A."/>
        </authorList>
    </citation>
    <scope>NUCLEOTIDE SEQUENCE</scope>
    <source>
        <strain evidence="2">SAICEU11T</strain>
    </source>
</reference>
<name>A0ABT3F119_9BACI</name>
<protein>
    <submittedName>
        <fullName evidence="2">Condensation domain-containing protein</fullName>
    </submittedName>
</protein>
<dbReference type="PANTHER" id="PTHR45527">
    <property type="entry name" value="NONRIBOSOMAL PEPTIDE SYNTHETASE"/>
    <property type="match status" value="1"/>
</dbReference>
<proteinExistence type="predicted"/>
<dbReference type="Proteomes" id="UP001060566">
    <property type="component" value="Unassembled WGS sequence"/>
</dbReference>
<gene>
    <name evidence="2" type="ORF">NGM45_27775</name>
</gene>
<accession>A0ABT3F119</accession>
<feature type="domain" description="Condensation" evidence="1">
    <location>
        <begin position="3"/>
        <end position="67"/>
    </location>
</feature>
<dbReference type="GeneID" id="301201709"/>